<feature type="compositionally biased region" description="Gly residues" evidence="7">
    <location>
        <begin position="161"/>
        <end position="170"/>
    </location>
</feature>
<feature type="compositionally biased region" description="Basic and acidic residues" evidence="7">
    <location>
        <begin position="475"/>
        <end position="485"/>
    </location>
</feature>
<feature type="transmembrane region" description="Helical" evidence="8">
    <location>
        <begin position="285"/>
        <end position="311"/>
    </location>
</feature>
<keyword evidence="10" id="KW-1185">Reference proteome</keyword>
<name>A0ABP4P563_9ACTN</name>
<accession>A0ABP4P563</accession>
<evidence type="ECO:0000256" key="3">
    <source>
        <dbReference type="ARBA" id="ARBA00022475"/>
    </source>
</evidence>
<comment type="caution">
    <text evidence="9">The sequence shown here is derived from an EMBL/GenBank/DDBJ whole genome shotgun (WGS) entry which is preliminary data.</text>
</comment>
<organism evidence="9 10">
    <name type="scientific">Kribbella sancticallisti</name>
    <dbReference type="NCBI Taxonomy" id="460087"/>
    <lineage>
        <taxon>Bacteria</taxon>
        <taxon>Bacillati</taxon>
        <taxon>Actinomycetota</taxon>
        <taxon>Actinomycetes</taxon>
        <taxon>Propionibacteriales</taxon>
        <taxon>Kribbellaceae</taxon>
        <taxon>Kribbella</taxon>
    </lineage>
</organism>
<evidence type="ECO:0000256" key="8">
    <source>
        <dbReference type="SAM" id="Phobius"/>
    </source>
</evidence>
<keyword evidence="5 8" id="KW-1133">Transmembrane helix</keyword>
<dbReference type="InterPro" id="IPR036259">
    <property type="entry name" value="MFS_trans_sf"/>
</dbReference>
<evidence type="ECO:0000256" key="7">
    <source>
        <dbReference type="SAM" id="MobiDB-lite"/>
    </source>
</evidence>
<keyword evidence="3" id="KW-1003">Cell membrane</keyword>
<evidence type="ECO:0000256" key="4">
    <source>
        <dbReference type="ARBA" id="ARBA00022692"/>
    </source>
</evidence>
<dbReference type="EMBL" id="BAAAOS010000018">
    <property type="protein sequence ID" value="GAA1573155.1"/>
    <property type="molecule type" value="Genomic_DNA"/>
</dbReference>
<feature type="transmembrane region" description="Helical" evidence="8">
    <location>
        <begin position="374"/>
        <end position="396"/>
    </location>
</feature>
<feature type="transmembrane region" description="Helical" evidence="8">
    <location>
        <begin position="58"/>
        <end position="79"/>
    </location>
</feature>
<dbReference type="Proteomes" id="UP001500393">
    <property type="component" value="Unassembled WGS sequence"/>
</dbReference>
<reference evidence="10" key="1">
    <citation type="journal article" date="2019" name="Int. J. Syst. Evol. Microbiol.">
        <title>The Global Catalogue of Microorganisms (GCM) 10K type strain sequencing project: providing services to taxonomists for standard genome sequencing and annotation.</title>
        <authorList>
            <consortium name="The Broad Institute Genomics Platform"/>
            <consortium name="The Broad Institute Genome Sequencing Center for Infectious Disease"/>
            <person name="Wu L."/>
            <person name="Ma J."/>
        </authorList>
    </citation>
    <scope>NUCLEOTIDE SEQUENCE [LARGE SCALE GENOMIC DNA]</scope>
    <source>
        <strain evidence="10">JCM 14969</strain>
    </source>
</reference>
<protein>
    <recommendedName>
        <fullName evidence="11">MFS transporter</fullName>
    </recommendedName>
</protein>
<dbReference type="SUPFAM" id="SSF103473">
    <property type="entry name" value="MFS general substrate transporter"/>
    <property type="match status" value="1"/>
</dbReference>
<keyword evidence="6 8" id="KW-0472">Membrane</keyword>
<evidence type="ECO:0000256" key="2">
    <source>
        <dbReference type="ARBA" id="ARBA00022448"/>
    </source>
</evidence>
<feature type="transmembrane region" description="Helical" evidence="8">
    <location>
        <begin position="438"/>
        <end position="456"/>
    </location>
</feature>
<comment type="subcellular location">
    <subcellularLocation>
        <location evidence="1">Cell inner membrane</location>
        <topology evidence="1">Multi-pass membrane protein</topology>
    </subcellularLocation>
</comment>
<evidence type="ECO:0000313" key="9">
    <source>
        <dbReference type="EMBL" id="GAA1573155.1"/>
    </source>
</evidence>
<feature type="transmembrane region" description="Helical" evidence="8">
    <location>
        <begin position="408"/>
        <end position="432"/>
    </location>
</feature>
<dbReference type="PANTHER" id="PTHR23513:SF9">
    <property type="entry name" value="ENTEROBACTIN EXPORTER ENTS"/>
    <property type="match status" value="1"/>
</dbReference>
<feature type="transmembrane region" description="Helical" evidence="8">
    <location>
        <begin position="27"/>
        <end position="52"/>
    </location>
</feature>
<feature type="transmembrane region" description="Helical" evidence="8">
    <location>
        <begin position="245"/>
        <end position="264"/>
    </location>
</feature>
<feature type="transmembrane region" description="Helical" evidence="8">
    <location>
        <begin position="91"/>
        <end position="108"/>
    </location>
</feature>
<sequence>MRLVAAGYRLNGVGPTIEGVKSRRDALFLLAGGGAADLAFRIAQVALPLVVLQETGSVAATGLAGGAAGIPVVLSPWWARKARQWVDSGSRLAVVAAVQAVALAMVPMAAALGWLHAGVLIASGLLLGCGDALSNPGRSALLADTGDRWDLEAGARREPGGGKATPAGGGRRGEEREGGGRRGEEREGGRRRGEEREGGGRRAERRDHAVVLLTWQDGIRRVGMVVGPPIGALAVAAAWTNALLWVEAAAVLAAGMLAVGIIGERSTTTTETPSIRGSLVGRKDVLYGWIARGTGCLTWFSFTLGLSVIGAERGQPGVYLAAGMSGYGVGSVVGTMASLAVIRRVSPVPLAAISWTLMGLCWIGMGVWTTPAAIAVLGALSGVTVVMGIGAISMLITRSSAGAERRALLSGQSVVVNASSSAGLLIGGPVIAAAGAEYTLIGAGALTSVVALGVLLQRNRAARESPPCDTAGHVRSRDHDARRAA</sequence>
<evidence type="ECO:0000256" key="1">
    <source>
        <dbReference type="ARBA" id="ARBA00004429"/>
    </source>
</evidence>
<evidence type="ECO:0008006" key="11">
    <source>
        <dbReference type="Google" id="ProtNLM"/>
    </source>
</evidence>
<evidence type="ECO:0000256" key="6">
    <source>
        <dbReference type="ARBA" id="ARBA00023136"/>
    </source>
</evidence>
<dbReference type="PANTHER" id="PTHR23513">
    <property type="entry name" value="INTEGRAL MEMBRANE EFFLUX PROTEIN-RELATED"/>
    <property type="match status" value="1"/>
</dbReference>
<feature type="region of interest" description="Disordered" evidence="7">
    <location>
        <begin position="152"/>
        <end position="203"/>
    </location>
</feature>
<evidence type="ECO:0000313" key="10">
    <source>
        <dbReference type="Proteomes" id="UP001500393"/>
    </source>
</evidence>
<feature type="compositionally biased region" description="Basic and acidic residues" evidence="7">
    <location>
        <begin position="171"/>
        <end position="203"/>
    </location>
</feature>
<feature type="transmembrane region" description="Helical" evidence="8">
    <location>
        <begin position="348"/>
        <end position="368"/>
    </location>
</feature>
<keyword evidence="4 8" id="KW-0812">Transmembrane</keyword>
<dbReference type="Gene3D" id="1.20.1250.20">
    <property type="entry name" value="MFS general substrate transporter like domains"/>
    <property type="match status" value="1"/>
</dbReference>
<feature type="transmembrane region" description="Helical" evidence="8">
    <location>
        <begin position="317"/>
        <end position="341"/>
    </location>
</feature>
<feature type="region of interest" description="Disordered" evidence="7">
    <location>
        <begin position="464"/>
        <end position="485"/>
    </location>
</feature>
<evidence type="ECO:0000256" key="5">
    <source>
        <dbReference type="ARBA" id="ARBA00022989"/>
    </source>
</evidence>
<proteinExistence type="predicted"/>
<gene>
    <name evidence="9" type="ORF">GCM10009789_28350</name>
</gene>
<keyword evidence="2" id="KW-0813">Transport</keyword>